<dbReference type="HAMAP" id="MF_00362">
    <property type="entry name" value="Ribosomal_uL10"/>
    <property type="match status" value="1"/>
</dbReference>
<comment type="function">
    <text evidence="1 9">Forms part of the ribosomal stalk, playing a central role in the interaction of the ribosome with GTP-bound translation factors.</text>
</comment>
<dbReference type="Proteomes" id="UP000242301">
    <property type="component" value="Unassembled WGS sequence"/>
</dbReference>
<dbReference type="InterPro" id="IPR043141">
    <property type="entry name" value="Ribosomal_uL10-like_sf"/>
</dbReference>
<dbReference type="GO" id="GO:0006412">
    <property type="term" value="P:translation"/>
    <property type="evidence" value="ECO:0007669"/>
    <property type="project" value="UniProtKB-UniRule"/>
</dbReference>
<dbReference type="NCBIfam" id="NF000955">
    <property type="entry name" value="PRK00099.1-1"/>
    <property type="match status" value="1"/>
</dbReference>
<evidence type="ECO:0000256" key="4">
    <source>
        <dbReference type="ARBA" id="ARBA00022884"/>
    </source>
</evidence>
<evidence type="ECO:0000256" key="2">
    <source>
        <dbReference type="ARBA" id="ARBA00008889"/>
    </source>
</evidence>
<dbReference type="Gene3D" id="3.30.70.1730">
    <property type="match status" value="1"/>
</dbReference>
<keyword evidence="6 9" id="KW-0687">Ribonucleoprotein</keyword>
<keyword evidence="4 9" id="KW-0694">RNA-binding</keyword>
<evidence type="ECO:0000256" key="9">
    <source>
        <dbReference type="HAMAP-Rule" id="MF_00362"/>
    </source>
</evidence>
<comment type="function">
    <text evidence="7">Protein L10 is also a translational repressor protein. It controls the translation of the rplJL-rpoBC operon by binding to its mRNA.</text>
</comment>
<evidence type="ECO:0000256" key="1">
    <source>
        <dbReference type="ARBA" id="ARBA00002633"/>
    </source>
</evidence>
<evidence type="ECO:0000256" key="3">
    <source>
        <dbReference type="ARBA" id="ARBA00022730"/>
    </source>
</evidence>
<dbReference type="Gene3D" id="6.10.250.2350">
    <property type="match status" value="1"/>
</dbReference>
<proteinExistence type="inferred from homology"/>
<keyword evidence="5 9" id="KW-0689">Ribosomal protein</keyword>
<dbReference type="STRING" id="1715285.SOFFGTOCOR_0518"/>
<dbReference type="InterPro" id="IPR002363">
    <property type="entry name" value="Ribosomal_uL10_CS_bac"/>
</dbReference>
<dbReference type="PANTHER" id="PTHR11560">
    <property type="entry name" value="39S RIBOSOMAL PROTEIN L10, MITOCHONDRIAL"/>
    <property type="match status" value="1"/>
</dbReference>
<evidence type="ECO:0000256" key="7">
    <source>
        <dbReference type="ARBA" id="ARBA00024685"/>
    </source>
</evidence>
<gene>
    <name evidence="9 10" type="primary">rplJ</name>
    <name evidence="10" type="ORF">SOFFGTOCOR_0518</name>
</gene>
<evidence type="ECO:0000256" key="8">
    <source>
        <dbReference type="ARBA" id="ARBA00035202"/>
    </source>
</evidence>
<dbReference type="GO" id="GO:0070180">
    <property type="term" value="F:large ribosomal subunit rRNA binding"/>
    <property type="evidence" value="ECO:0007669"/>
    <property type="project" value="UniProtKB-UniRule"/>
</dbReference>
<sequence length="164" mass="18395">MALNIQDKKLIIVEIKKAAENALSAVIADIRGINVEKMTELRKSCRKSDVYIRVVRNTLINRAFKGTFYEILKNAFTGSTLIAFSNKHPGAAARLFKEFAKTHQSFKIKAAAFNGKLINAEDIDLLASIPTYKEAIMQLILTIQEASTKKLLRTLTAIRDQKKI</sequence>
<dbReference type="FunFam" id="3.30.70.1730:FF:000001">
    <property type="entry name" value="50S ribosomal protein L10"/>
    <property type="match status" value="1"/>
</dbReference>
<dbReference type="SUPFAM" id="SSF160369">
    <property type="entry name" value="Ribosomal protein L10-like"/>
    <property type="match status" value="1"/>
</dbReference>
<dbReference type="Pfam" id="PF00466">
    <property type="entry name" value="Ribosomal_L10"/>
    <property type="match status" value="1"/>
</dbReference>
<comment type="subunit">
    <text evidence="9">Part of the ribosomal stalk of the 50S ribosomal subunit. The N-terminus interacts with L11 and the large rRNA to form the base of the stalk. The C-terminus forms an elongated spine to which L12 dimers bind in a sequential fashion forming a multimeric L10(L12)X complex.</text>
</comment>
<comment type="similarity">
    <text evidence="2 9">Belongs to the universal ribosomal protein uL10 family.</text>
</comment>
<reference evidence="11" key="1">
    <citation type="submission" date="2015-05" db="EMBL/GenBank/DDBJ databases">
        <authorList>
            <person name="Manzano-Marin A."/>
        </authorList>
    </citation>
    <scope>NUCLEOTIDE SEQUENCE [LARGE SCALE GENOMIC DNA]</scope>
    <source>
        <strain evidence="11">officinalis</strain>
    </source>
</reference>
<dbReference type="AlphaFoldDB" id="A0A0M6WAD2"/>
<dbReference type="InterPro" id="IPR047865">
    <property type="entry name" value="Ribosomal_uL10_bac_type"/>
</dbReference>
<evidence type="ECO:0000313" key="11">
    <source>
        <dbReference type="Proteomes" id="UP000242301"/>
    </source>
</evidence>
<dbReference type="CDD" id="cd05797">
    <property type="entry name" value="Ribosomal_L10"/>
    <property type="match status" value="1"/>
</dbReference>
<dbReference type="InterPro" id="IPR001790">
    <property type="entry name" value="Ribosomal_uL10"/>
</dbReference>
<protein>
    <recommendedName>
        <fullName evidence="8 9">Large ribosomal subunit protein uL10</fullName>
    </recommendedName>
</protein>
<dbReference type="GO" id="GO:0015934">
    <property type="term" value="C:large ribosomal subunit"/>
    <property type="evidence" value="ECO:0007669"/>
    <property type="project" value="InterPro"/>
</dbReference>
<accession>A0A0M6WAD2</accession>
<keyword evidence="11" id="KW-1185">Reference proteome</keyword>
<dbReference type="GO" id="GO:0003735">
    <property type="term" value="F:structural constituent of ribosome"/>
    <property type="evidence" value="ECO:0007669"/>
    <property type="project" value="InterPro"/>
</dbReference>
<keyword evidence="3 9" id="KW-0699">rRNA-binding</keyword>
<name>A0A0M6WAD2_9GAMM</name>
<organism evidence="10 11">
    <name type="scientific">Candidatus Providencia siddallii</name>
    <dbReference type="NCBI Taxonomy" id="1715285"/>
    <lineage>
        <taxon>Bacteria</taxon>
        <taxon>Pseudomonadati</taxon>
        <taxon>Pseudomonadota</taxon>
        <taxon>Gammaproteobacteria</taxon>
        <taxon>Enterobacterales</taxon>
        <taxon>Morganellaceae</taxon>
        <taxon>Providencia</taxon>
    </lineage>
</organism>
<dbReference type="PROSITE" id="PS01109">
    <property type="entry name" value="RIBOSOMAL_L10"/>
    <property type="match status" value="1"/>
</dbReference>
<evidence type="ECO:0000256" key="6">
    <source>
        <dbReference type="ARBA" id="ARBA00023274"/>
    </source>
</evidence>
<evidence type="ECO:0000313" key="10">
    <source>
        <dbReference type="EMBL" id="CRK85925.1"/>
    </source>
</evidence>
<dbReference type="EMBL" id="CVRF01000003">
    <property type="protein sequence ID" value="CRK85925.1"/>
    <property type="molecule type" value="Genomic_DNA"/>
</dbReference>
<evidence type="ECO:0000256" key="5">
    <source>
        <dbReference type="ARBA" id="ARBA00022980"/>
    </source>
</evidence>
<dbReference type="InterPro" id="IPR022973">
    <property type="entry name" value="Ribosomal_uL10_bac"/>
</dbReference>